<gene>
    <name evidence="1" type="ORF">LMG29542_07840</name>
</gene>
<dbReference type="Pfam" id="PF21716">
    <property type="entry name" value="dnstrm_HI1420"/>
    <property type="match status" value="1"/>
</dbReference>
<dbReference type="PANTHER" id="PTHR40275">
    <property type="entry name" value="SSL7038 PROTEIN"/>
    <property type="match status" value="1"/>
</dbReference>
<evidence type="ECO:0000313" key="2">
    <source>
        <dbReference type="Proteomes" id="UP000494363"/>
    </source>
</evidence>
<name>A0A6J5F7W3_9BURK</name>
<protein>
    <recommendedName>
        <fullName evidence="3">HTH cro/C1-type domain-containing protein</fullName>
    </recommendedName>
</protein>
<reference evidence="1 2" key="1">
    <citation type="submission" date="2020-04" db="EMBL/GenBank/DDBJ databases">
        <authorList>
            <person name="De Canck E."/>
        </authorList>
    </citation>
    <scope>NUCLEOTIDE SEQUENCE [LARGE SCALE GENOMIC DNA]</scope>
    <source>
        <strain evidence="1 2">LMG 29542</strain>
    </source>
</reference>
<dbReference type="InterPro" id="IPR014057">
    <property type="entry name" value="HI1420"/>
</dbReference>
<proteinExistence type="predicted"/>
<organism evidence="1 2">
    <name type="scientific">Paraburkholderia humisilvae</name>
    <dbReference type="NCBI Taxonomy" id="627669"/>
    <lineage>
        <taxon>Bacteria</taxon>
        <taxon>Pseudomonadati</taxon>
        <taxon>Pseudomonadota</taxon>
        <taxon>Betaproteobacteria</taxon>
        <taxon>Burkholderiales</taxon>
        <taxon>Burkholderiaceae</taxon>
        <taxon>Paraburkholderia</taxon>
    </lineage>
</organism>
<sequence>MQIGAGYRVYCGRHGKTIVLLLCGGDKGSRSANIKRAKALWSEWKRASMSKLKGVVSHHETEVAELRADRGLAVEYLKAAMESLDNPDDRAEGLLALRTVAEAYGGLGAVAAEARISRESLYRALSPKGNPTLKTLLAVLKTVGMRLSVEPEQHAHA</sequence>
<evidence type="ECO:0000313" key="1">
    <source>
        <dbReference type="EMBL" id="CAB3774463.1"/>
    </source>
</evidence>
<accession>A0A6J5F7W3</accession>
<dbReference type="PANTHER" id="PTHR40275:SF1">
    <property type="entry name" value="SSL7038 PROTEIN"/>
    <property type="match status" value="1"/>
</dbReference>
<dbReference type="AlphaFoldDB" id="A0A6J5F7W3"/>
<dbReference type="EMBL" id="CADIKH010000119">
    <property type="protein sequence ID" value="CAB3774463.1"/>
    <property type="molecule type" value="Genomic_DNA"/>
</dbReference>
<dbReference type="Proteomes" id="UP000494363">
    <property type="component" value="Unassembled WGS sequence"/>
</dbReference>
<keyword evidence="2" id="KW-1185">Reference proteome</keyword>
<evidence type="ECO:0008006" key="3">
    <source>
        <dbReference type="Google" id="ProtNLM"/>
    </source>
</evidence>